<feature type="compositionally biased region" description="Pro residues" evidence="14">
    <location>
        <begin position="732"/>
        <end position="747"/>
    </location>
</feature>
<dbReference type="PROSITE" id="PS00856">
    <property type="entry name" value="GUANYLATE_KINASE_1"/>
    <property type="match status" value="1"/>
</dbReference>
<evidence type="ECO:0000259" key="16">
    <source>
        <dbReference type="PROSITE" id="PS50052"/>
    </source>
</evidence>
<dbReference type="FunFam" id="2.30.42.10:FF:000006">
    <property type="entry name" value="Membrane associated guanylate kinase, WW and PDZ domain containing 1"/>
    <property type="match status" value="1"/>
</dbReference>
<dbReference type="Pfam" id="PF00625">
    <property type="entry name" value="Guanylate_kin"/>
    <property type="match status" value="1"/>
</dbReference>
<dbReference type="FunFam" id="3.30.63.10:FF:000003">
    <property type="entry name" value="Membrane-associated guanylate kinase, WW and PDZ domain-containing protein 3 isoform 1"/>
    <property type="match status" value="1"/>
</dbReference>
<keyword evidence="8" id="KW-0965">Cell junction</keyword>
<feature type="compositionally biased region" description="Basic residues" evidence="14">
    <location>
        <begin position="1254"/>
        <end position="1275"/>
    </location>
</feature>
<evidence type="ECO:0000256" key="8">
    <source>
        <dbReference type="ARBA" id="ARBA00022949"/>
    </source>
</evidence>
<feature type="compositionally biased region" description="Basic residues" evidence="14">
    <location>
        <begin position="1347"/>
        <end position="1376"/>
    </location>
</feature>
<dbReference type="GO" id="GO:0005634">
    <property type="term" value="C:nucleus"/>
    <property type="evidence" value="ECO:0007669"/>
    <property type="project" value="UniProtKB-ARBA"/>
</dbReference>
<dbReference type="PANTHER" id="PTHR10316">
    <property type="entry name" value="MEMBRANE ASSOCIATED GUANYLATE KINASE-RELATED"/>
    <property type="match status" value="1"/>
</dbReference>
<dbReference type="CDD" id="cd06733">
    <property type="entry name" value="PDZ3_MAGI-1_3-like"/>
    <property type="match status" value="1"/>
</dbReference>
<dbReference type="PANTHER" id="PTHR10316:SF12">
    <property type="entry name" value="MEMBRANE-ASSOCIATED GUANYLATE KINASE, WW AND PDZ DOMAIN-CONTAINING PROTEIN 1"/>
    <property type="match status" value="1"/>
</dbReference>
<dbReference type="FunFam" id="2.20.70.10:FF:000002">
    <property type="entry name" value="Membrane-associated guanylate kinase, WW and PDZ domain-containing protein 3 isoform 1"/>
    <property type="match status" value="1"/>
</dbReference>
<feature type="compositionally biased region" description="Polar residues" evidence="14">
    <location>
        <begin position="271"/>
        <end position="288"/>
    </location>
</feature>
<dbReference type="PROSITE" id="PS50106">
    <property type="entry name" value="PDZ"/>
    <property type="match status" value="6"/>
</dbReference>
<dbReference type="InterPro" id="IPR008145">
    <property type="entry name" value="GK/Ca_channel_bsu"/>
</dbReference>
<dbReference type="GO" id="GO:0007165">
    <property type="term" value="P:signal transduction"/>
    <property type="evidence" value="ECO:0007669"/>
    <property type="project" value="TreeGrafter"/>
</dbReference>
<evidence type="ECO:0000256" key="1">
    <source>
        <dbReference type="ARBA" id="ARBA00004170"/>
    </source>
</evidence>
<dbReference type="GO" id="GO:0005524">
    <property type="term" value="F:ATP binding"/>
    <property type="evidence" value="ECO:0007669"/>
    <property type="project" value="UniProtKB-KW"/>
</dbReference>
<dbReference type="FunFam" id="2.20.70.10:FF:000001">
    <property type="entry name" value="Membrane-associated guanylate kinase, WW and PDZ domain-containing protein 1"/>
    <property type="match status" value="1"/>
</dbReference>
<feature type="domain" description="PDZ" evidence="17">
    <location>
        <begin position="17"/>
        <end position="100"/>
    </location>
</feature>
<sequence>MSKVVQKKNHWTTKVNECTICKDARGELNVQLLGGAENGEFAYIGPVNGNAVQYRHGKVSEGELLLEVETLSVSGLPLYDVLTVIKNCKGPIRLKTVRQGNKLNKDLKHYLSQRFPKSSADYELQQTIRDNLYRHAVPCTTRLPRDGEVPGVDYNFLSVDEFLKLEQSGTLLEIGSYEGNYYGTPKPPSQPPSGKVITGDALQDSLPGSQQSTPRRTKSYNEMQNAGIVPTETEDDDEVPEMNSSLTGDSSEPDDHPSVRPFARDYVQPYGLNNTSASTTESSQNTLTHPGYPTEEDPLGPLPENWEMAYTESGEVYFIDHNTKTTSWIDPRCMDKPQKPLEECEDDEGVHTEELDNELELPSGWEKIDDPVYGVYYVDHINRKTQYENPILEAKRKKQLEQSQPAEGGKPFFTRNPAELKGTFINTKLKKSRRGFGFTVVGGDEPDEFLQIKSLVLDGPAALDGKMETGDVIVSVNDTCVLGYTHTQVVKIFQSIPIGSMVDLELCRGYPLPFDPDDPNTSLVTSVAILDKEPIIVNGKESYDSPSSHGSETTGGGGSLNGSSDPPRPHSPSAEVASNGSHGYPSDVVTLASSIATQPELITVHMEKGDKGFGFTIADSPSGGGQRVKQIVDYPRCRGLREGDIIMEVNKRNVQNLTHNQVVDLLSKCPKGSEVTMLVQRGVAPAKKSPKLQQLERKDSQGSSQHSVSSQRSIHTDSPLHASQALLNESAAPPPPSQPLPSLPQDPPVDGTLQKKPDPFKIWAQSRSMYESRLPDYQEQDIFLWRKDTGFGFRILGGNEPGEPIYIGHIVKYGAADEDGRLRSGDELICVDGTAVVGKSHQLVVQLMQQAAKQGHVNLTVRRKTGYGLAKVDGEMPPSPASSHHSSTQAPSLTEEKRTPQGSQNSLNTVSSGSGSTSGIGSGGGGGSNNTVVPSAIQPYDVEIQRGENEGFGFVIVSSVSRPEAGTTFAGNACVAMPHKIGRIIEGSPADRCGKLKVGDRILAVNGCSITNKSHSDIVNLIKEAGNTVTLRIIPGDESSNASLLTNAEKIATITTTHTPQQQTAPEPRNNTKPKQESFEFKAPQAPPPPAPTQPSNQDAEFYSVDLERDNKGFGFSLRGGREYNMDLYVLRLAEDGAAVRNGKMRVGDEILEINGESTKGMKHARAIELIKNGGRKVHLVLRRGDGSVPEYDGINDGNGLSAGAQTVSEVNTAPLESRPHPPSESSYPPDLHKSSRNDDRRARESGQQEHGHRSNHHHNNHRHRSPEKKSRNKGHSKDSGTSKPHKRKGDKKRSSKDDSHHHHHHHSHNQNHRHHRRHRSPERRRARSAENTLDSRYDQRHGRSPDRRHHRHSSPHRRSSPQHSPHRSGYRRRSPSRSPQRSRYQSPSRRPAASSDKPYNGGFDRGLDMTLKEPPAPKPPSRSESIPHLAASLDRLDLEDTLPREPPSYLDDLYPMERAYRDSTLLRGASRDGTFPRVRTPDSDSAFQNYNSLLRGRSPVRSGGRQDGYRRVESPVSNSYRTRSLGRDLSPIRGYRDEEEEEVESQLSDYYSTLRSNYSRANNSVPEPRRNAYKESPKDLSI</sequence>
<gene>
    <name evidence="18" type="primary">LOC109108295</name>
</gene>
<feature type="compositionally biased region" description="Polar residues" evidence="14">
    <location>
        <begin position="1484"/>
        <end position="1493"/>
    </location>
</feature>
<dbReference type="InterPro" id="IPR020590">
    <property type="entry name" value="Guanylate_kinase_CS"/>
</dbReference>
<feature type="compositionally biased region" description="Basic and acidic residues" evidence="14">
    <location>
        <begin position="1231"/>
        <end position="1253"/>
    </location>
</feature>
<feature type="region of interest" description="Disordered" evidence="14">
    <location>
        <begin position="1213"/>
        <end position="1426"/>
    </location>
</feature>
<dbReference type="Pfam" id="PF16666">
    <property type="entry name" value="MAGI_u5"/>
    <property type="match status" value="1"/>
</dbReference>
<feature type="compositionally biased region" description="Polar residues" evidence="14">
    <location>
        <begin position="1546"/>
        <end position="1566"/>
    </location>
</feature>
<evidence type="ECO:0000256" key="3">
    <source>
        <dbReference type="ARBA" id="ARBA00022427"/>
    </source>
</evidence>
<feature type="region of interest" description="Disordered" evidence="14">
    <location>
        <begin position="870"/>
        <end position="934"/>
    </location>
</feature>
<evidence type="ECO:0000256" key="9">
    <source>
        <dbReference type="ARBA" id="ARBA00023136"/>
    </source>
</evidence>
<organism evidence="18">
    <name type="scientific">Cyprinus carpio</name>
    <name type="common">Common carp</name>
    <dbReference type="NCBI Taxonomy" id="7962"/>
    <lineage>
        <taxon>Eukaryota</taxon>
        <taxon>Metazoa</taxon>
        <taxon>Chordata</taxon>
        <taxon>Craniata</taxon>
        <taxon>Vertebrata</taxon>
        <taxon>Euteleostomi</taxon>
        <taxon>Actinopterygii</taxon>
        <taxon>Neopterygii</taxon>
        <taxon>Teleostei</taxon>
        <taxon>Ostariophysi</taxon>
        <taxon>Cypriniformes</taxon>
        <taxon>Cyprinidae</taxon>
        <taxon>Cyprininae</taxon>
        <taxon>Cyprinus</taxon>
    </lineage>
</organism>
<feature type="compositionally biased region" description="Gly residues" evidence="14">
    <location>
        <begin position="916"/>
        <end position="928"/>
    </location>
</feature>
<dbReference type="CDD" id="cd06735">
    <property type="entry name" value="PDZ5_MAGI-1_3-like"/>
    <property type="match status" value="1"/>
</dbReference>
<dbReference type="PROSITE" id="PS50020">
    <property type="entry name" value="WW_DOMAIN_2"/>
    <property type="match status" value="2"/>
</dbReference>
<evidence type="ECO:0000256" key="12">
    <source>
        <dbReference type="ARBA" id="ARBA00078448"/>
    </source>
</evidence>
<feature type="compositionally biased region" description="Basic residues" evidence="14">
    <location>
        <begin position="1302"/>
        <end position="1327"/>
    </location>
</feature>
<dbReference type="GO" id="GO:0005923">
    <property type="term" value="C:bicellular tight junction"/>
    <property type="evidence" value="ECO:0007669"/>
    <property type="project" value="UniProtKB-SubCell"/>
</dbReference>
<dbReference type="CDD" id="cd00201">
    <property type="entry name" value="WW"/>
    <property type="match status" value="2"/>
</dbReference>
<feature type="compositionally biased region" description="Basic and acidic residues" evidence="14">
    <location>
        <begin position="1568"/>
        <end position="1583"/>
    </location>
</feature>
<dbReference type="Pfam" id="PF16663">
    <property type="entry name" value="MAGI_u1"/>
    <property type="match status" value="1"/>
</dbReference>
<feature type="compositionally biased region" description="Basic and acidic residues" evidence="14">
    <location>
        <begin position="1334"/>
        <end position="1346"/>
    </location>
</feature>
<dbReference type="FunFam" id="2.30.42.10:FF:000012">
    <property type="entry name" value="Membrane associated guanylate kinase, WW and PDZ domain containing 1"/>
    <property type="match status" value="1"/>
</dbReference>
<evidence type="ECO:0000259" key="15">
    <source>
        <dbReference type="PROSITE" id="PS50020"/>
    </source>
</evidence>
<evidence type="ECO:0000256" key="7">
    <source>
        <dbReference type="ARBA" id="ARBA00022840"/>
    </source>
</evidence>
<protein>
    <recommendedName>
        <fullName evidence="11">Membrane-associated guanylate kinase, WW and PDZ domain-containing protein 1</fullName>
    </recommendedName>
    <alternativeName>
        <fullName evidence="12">BAI1-associated protein 1</fullName>
    </alternativeName>
    <alternativeName>
        <fullName evidence="13">Membrane-associated guanylate kinase inverted 1</fullName>
    </alternativeName>
</protein>
<evidence type="ECO:0000256" key="2">
    <source>
        <dbReference type="ARBA" id="ARBA00004435"/>
    </source>
</evidence>
<dbReference type="CDD" id="cd06730">
    <property type="entry name" value="PDZ0_MAGI-1_3-like"/>
    <property type="match status" value="1"/>
</dbReference>
<dbReference type="RefSeq" id="XP_042590278.1">
    <property type="nucleotide sequence ID" value="XM_042734344.1"/>
</dbReference>
<dbReference type="GO" id="GO:0005737">
    <property type="term" value="C:cytoplasm"/>
    <property type="evidence" value="ECO:0007669"/>
    <property type="project" value="UniProtKB-ARBA"/>
</dbReference>
<dbReference type="SMART" id="SM00456">
    <property type="entry name" value="WW"/>
    <property type="match status" value="2"/>
</dbReference>
<keyword evidence="9" id="KW-0472">Membrane</keyword>
<evidence type="ECO:0000259" key="17">
    <source>
        <dbReference type="PROSITE" id="PS50106"/>
    </source>
</evidence>
<evidence type="ECO:0000256" key="4">
    <source>
        <dbReference type="ARBA" id="ARBA00022553"/>
    </source>
</evidence>
<feature type="region of interest" description="Disordered" evidence="14">
    <location>
        <begin position="1057"/>
        <end position="1098"/>
    </location>
</feature>
<evidence type="ECO:0000256" key="10">
    <source>
        <dbReference type="ARBA" id="ARBA00058771"/>
    </source>
</evidence>
<dbReference type="GeneID" id="109108295"/>
<evidence type="ECO:0000256" key="6">
    <source>
        <dbReference type="ARBA" id="ARBA00022741"/>
    </source>
</evidence>
<keyword evidence="7" id="KW-0067">ATP-binding</keyword>
<feature type="domain" description="PDZ" evidence="17">
    <location>
        <begin position="603"/>
        <end position="681"/>
    </location>
</feature>
<name>A0A9Q9WVC4_CYPCA</name>
<dbReference type="FunFam" id="2.30.42.10:FF:000015">
    <property type="entry name" value="Membrane associated guanylate kinase, WW and PDZ domain containing 1"/>
    <property type="match status" value="1"/>
</dbReference>
<evidence type="ECO:0000256" key="11">
    <source>
        <dbReference type="ARBA" id="ARBA00070829"/>
    </source>
</evidence>
<dbReference type="SMR" id="A0A9Q9WVC4"/>
<evidence type="ECO:0000256" key="14">
    <source>
        <dbReference type="SAM" id="MobiDB-lite"/>
    </source>
</evidence>
<feature type="region of interest" description="Disordered" evidence="14">
    <location>
        <begin position="1470"/>
        <end position="1583"/>
    </location>
</feature>
<keyword evidence="4" id="KW-0597">Phosphoprotein</keyword>
<feature type="compositionally biased region" description="Low complexity" evidence="14">
    <location>
        <begin position="1057"/>
        <end position="1066"/>
    </location>
</feature>
<dbReference type="FunFam" id="2.30.42.10:FF:000005">
    <property type="entry name" value="Membrane associated guanylate kinase, WW and PDZ domain containing 1"/>
    <property type="match status" value="1"/>
</dbReference>
<dbReference type="CDD" id="cd06732">
    <property type="entry name" value="PDZ2_MAGI-1_3-like"/>
    <property type="match status" value="1"/>
</dbReference>
<feature type="compositionally biased region" description="Low complexity" evidence="14">
    <location>
        <begin position="701"/>
        <end position="713"/>
    </location>
</feature>
<feature type="domain" description="PDZ" evidence="17">
    <location>
        <begin position="426"/>
        <end position="495"/>
    </location>
</feature>
<dbReference type="CDD" id="cd06734">
    <property type="entry name" value="PDZ4_MAGI-1_3-like"/>
    <property type="match status" value="1"/>
</dbReference>
<dbReference type="PROSITE" id="PS01159">
    <property type="entry name" value="WW_DOMAIN_1"/>
    <property type="match status" value="2"/>
</dbReference>
<keyword evidence="3" id="KW-0796">Tight junction</keyword>
<feature type="region of interest" description="Disordered" evidence="14">
    <location>
        <begin position="539"/>
        <end position="582"/>
    </location>
</feature>
<feature type="domain" description="PDZ" evidence="17">
    <location>
        <begin position="1104"/>
        <end position="1186"/>
    </location>
</feature>
<feature type="compositionally biased region" description="Low complexity" evidence="14">
    <location>
        <begin position="881"/>
        <end position="892"/>
    </location>
</feature>
<feature type="domain" description="PDZ" evidence="17">
    <location>
        <begin position="781"/>
        <end position="863"/>
    </location>
</feature>
<feature type="domain" description="Guanylate kinase-like" evidence="16">
    <location>
        <begin position="93"/>
        <end position="184"/>
    </location>
</feature>
<feature type="domain" description="WW" evidence="15">
    <location>
        <begin position="359"/>
        <end position="392"/>
    </location>
</feature>
<feature type="region of interest" description="Disordered" evidence="14">
    <location>
        <begin position="681"/>
        <end position="760"/>
    </location>
</feature>
<feature type="domain" description="PDZ" evidence="17">
    <location>
        <begin position="941"/>
        <end position="1037"/>
    </location>
</feature>
<dbReference type="Pfam" id="PF00595">
    <property type="entry name" value="PDZ"/>
    <property type="match status" value="5"/>
</dbReference>
<comment type="subcellular location">
    <subcellularLocation>
        <location evidence="2">Cell junction</location>
        <location evidence="2">Tight junction</location>
    </subcellularLocation>
    <subcellularLocation>
        <location evidence="1">Membrane</location>
        <topology evidence="1">Peripheral membrane protein</topology>
    </subcellularLocation>
</comment>
<dbReference type="Pfam" id="PF00397">
    <property type="entry name" value="WW"/>
    <property type="match status" value="2"/>
</dbReference>
<accession>A0A9Q9WVC4</accession>
<dbReference type="FunFam" id="2.30.42.10:FF:000103">
    <property type="entry name" value="membrane-associated guanylate kinase, WW and PDZ domain-containing protein 1 isoform X2"/>
    <property type="match status" value="1"/>
</dbReference>
<feature type="compositionally biased region" description="Polar residues" evidence="14">
    <location>
        <begin position="206"/>
        <end position="224"/>
    </location>
</feature>
<feature type="compositionally biased region" description="Low complexity" evidence="14">
    <location>
        <begin position="1377"/>
        <end position="1396"/>
    </location>
</feature>
<dbReference type="PROSITE" id="PS50052">
    <property type="entry name" value="GUANYLATE_KINASE_2"/>
    <property type="match status" value="1"/>
</dbReference>
<keyword evidence="6" id="KW-0547">Nucleotide-binding</keyword>
<evidence type="ECO:0000313" key="18">
    <source>
        <dbReference type="RefSeq" id="XP_042590278.1"/>
    </source>
</evidence>
<dbReference type="SMART" id="SM00072">
    <property type="entry name" value="GuKc"/>
    <property type="match status" value="1"/>
</dbReference>
<dbReference type="InterPro" id="IPR008144">
    <property type="entry name" value="Guanylate_kin-like_dom"/>
</dbReference>
<dbReference type="InterPro" id="IPR001478">
    <property type="entry name" value="PDZ"/>
</dbReference>
<dbReference type="FunFam" id="2.30.42.10:FF:000042">
    <property type="entry name" value="Membrane-associated guanylate kinase, WW and PDZ domain-containing protein 3 isoform 1"/>
    <property type="match status" value="1"/>
</dbReference>
<dbReference type="GO" id="GO:0016020">
    <property type="term" value="C:membrane"/>
    <property type="evidence" value="ECO:0007669"/>
    <property type="project" value="UniProtKB-SubCell"/>
</dbReference>
<dbReference type="CDD" id="cd06731">
    <property type="entry name" value="PDZ1_MAGI-1_3-like"/>
    <property type="match status" value="1"/>
</dbReference>
<dbReference type="Proteomes" id="UP001155660">
    <property type="component" value="Chromosome B11"/>
</dbReference>
<dbReference type="SMART" id="SM00228">
    <property type="entry name" value="PDZ"/>
    <property type="match status" value="6"/>
</dbReference>
<comment type="function">
    <text evidence="10">Plays a role in coupling actin fibers to cell junctions in endothelial cells, via its interaction with AMOTL2 and CDH5. May regulate acid-induced ASIC3 currents by modulating its expression at the cell surface.</text>
</comment>
<feature type="compositionally biased region" description="Basic residues" evidence="14">
    <location>
        <begin position="1284"/>
        <end position="1295"/>
    </location>
</feature>
<evidence type="ECO:0000256" key="5">
    <source>
        <dbReference type="ARBA" id="ARBA00022737"/>
    </source>
</evidence>
<proteinExistence type="predicted"/>
<reference evidence="18" key="1">
    <citation type="submission" date="2025-08" db="UniProtKB">
        <authorList>
            <consortium name="RefSeq"/>
        </authorList>
    </citation>
    <scope>IDENTIFICATION</scope>
    <source>
        <tissue evidence="18">Muscle</tissue>
    </source>
</reference>
<evidence type="ECO:0000256" key="13">
    <source>
        <dbReference type="ARBA" id="ARBA00079517"/>
    </source>
</evidence>
<keyword evidence="5" id="KW-0677">Repeat</keyword>
<feature type="compositionally biased region" description="Low complexity" evidence="14">
    <location>
        <begin position="906"/>
        <end position="915"/>
    </location>
</feature>
<dbReference type="InterPro" id="IPR001202">
    <property type="entry name" value="WW_dom"/>
</dbReference>
<feature type="region of interest" description="Disordered" evidence="14">
    <location>
        <begin position="182"/>
        <end position="295"/>
    </location>
</feature>
<feature type="domain" description="WW" evidence="15">
    <location>
        <begin position="300"/>
        <end position="333"/>
    </location>
</feature>